<dbReference type="EMBL" id="CAFBOS010000240">
    <property type="protein sequence ID" value="CAB5021064.1"/>
    <property type="molecule type" value="Genomic_DNA"/>
</dbReference>
<dbReference type="Gene3D" id="3.40.30.10">
    <property type="entry name" value="Glutaredoxin"/>
    <property type="match status" value="1"/>
</dbReference>
<protein>
    <submittedName>
        <fullName evidence="5">Unannotated protein</fullName>
    </submittedName>
</protein>
<dbReference type="AlphaFoldDB" id="A0A6J7R2P2"/>
<dbReference type="GO" id="GO:0016491">
    <property type="term" value="F:oxidoreductase activity"/>
    <property type="evidence" value="ECO:0007669"/>
    <property type="project" value="InterPro"/>
</dbReference>
<dbReference type="InterPro" id="IPR000866">
    <property type="entry name" value="AhpC/TSA"/>
</dbReference>
<dbReference type="GO" id="GO:0016209">
    <property type="term" value="F:antioxidant activity"/>
    <property type="evidence" value="ECO:0007669"/>
    <property type="project" value="InterPro"/>
</dbReference>
<evidence type="ECO:0000313" key="3">
    <source>
        <dbReference type="EMBL" id="CAB4826870.1"/>
    </source>
</evidence>
<dbReference type="InterPro" id="IPR036249">
    <property type="entry name" value="Thioredoxin-like_sf"/>
</dbReference>
<accession>A0A6J7R2P2</accession>
<dbReference type="EMBL" id="CAFBMH010000026">
    <property type="protein sequence ID" value="CAB4903176.1"/>
    <property type="molecule type" value="Genomic_DNA"/>
</dbReference>
<name>A0A6J7R2P2_9ZZZZ</name>
<proteinExistence type="predicted"/>
<feature type="domain" description="Alkyl hydroperoxide reductase subunit C/ Thiol specific antioxidant" evidence="1">
    <location>
        <begin position="3"/>
        <end position="60"/>
    </location>
</feature>
<organism evidence="5">
    <name type="scientific">freshwater metagenome</name>
    <dbReference type="NCBI Taxonomy" id="449393"/>
    <lineage>
        <taxon>unclassified sequences</taxon>
        <taxon>metagenomes</taxon>
        <taxon>ecological metagenomes</taxon>
    </lineage>
</organism>
<dbReference type="SUPFAM" id="SSF52833">
    <property type="entry name" value="Thioredoxin-like"/>
    <property type="match status" value="1"/>
</dbReference>
<dbReference type="EMBL" id="CAEZYR010000153">
    <property type="protein sequence ID" value="CAB4767282.1"/>
    <property type="molecule type" value="Genomic_DNA"/>
</dbReference>
<dbReference type="Pfam" id="PF00578">
    <property type="entry name" value="AhpC-TSA"/>
    <property type="match status" value="1"/>
</dbReference>
<evidence type="ECO:0000259" key="1">
    <source>
        <dbReference type="Pfam" id="PF00578"/>
    </source>
</evidence>
<evidence type="ECO:0000313" key="2">
    <source>
        <dbReference type="EMBL" id="CAB4767282.1"/>
    </source>
</evidence>
<reference evidence="5" key="1">
    <citation type="submission" date="2020-05" db="EMBL/GenBank/DDBJ databases">
        <authorList>
            <person name="Chiriac C."/>
            <person name="Salcher M."/>
            <person name="Ghai R."/>
            <person name="Kavagutti S V."/>
        </authorList>
    </citation>
    <scope>NUCLEOTIDE SEQUENCE</scope>
</reference>
<dbReference type="EMBL" id="CAFABA010000035">
    <property type="protein sequence ID" value="CAB4826870.1"/>
    <property type="molecule type" value="Genomic_DNA"/>
</dbReference>
<sequence length="84" mass="9399">MNEQRRFAEAQSFAYQLLSDPDRSVGAAYDVVRQPGEQYAEAGLPRRISYLIDPEGRIVKAYDLSGQDLATHAAEVLEEIKARS</sequence>
<gene>
    <name evidence="2" type="ORF">UFOPK2754_02879</name>
    <name evidence="3" type="ORF">UFOPK3139_01085</name>
    <name evidence="4" type="ORF">UFOPK3543_00974</name>
    <name evidence="5" type="ORF">UFOPK3967_02771</name>
</gene>
<evidence type="ECO:0000313" key="4">
    <source>
        <dbReference type="EMBL" id="CAB4903176.1"/>
    </source>
</evidence>
<evidence type="ECO:0000313" key="5">
    <source>
        <dbReference type="EMBL" id="CAB5021064.1"/>
    </source>
</evidence>